<gene>
    <name evidence="5" type="ORF">OG398_19305</name>
</gene>
<dbReference type="SUPFAM" id="SSF46785">
    <property type="entry name" value="Winged helix' DNA-binding domain"/>
    <property type="match status" value="1"/>
</dbReference>
<keyword evidence="2" id="KW-0238">DNA-binding</keyword>
<dbReference type="PANTHER" id="PTHR43537:SF24">
    <property type="entry name" value="GLUCONATE OPERON TRANSCRIPTIONAL REPRESSOR"/>
    <property type="match status" value="1"/>
</dbReference>
<reference evidence="5" key="1">
    <citation type="submission" date="2022-10" db="EMBL/GenBank/DDBJ databases">
        <title>The complete genomes of actinobacterial strains from the NBC collection.</title>
        <authorList>
            <person name="Joergensen T.S."/>
            <person name="Alvarez Arevalo M."/>
            <person name="Sterndorff E.B."/>
            <person name="Faurdal D."/>
            <person name="Vuksanovic O."/>
            <person name="Mourched A.-S."/>
            <person name="Charusanti P."/>
            <person name="Shaw S."/>
            <person name="Blin K."/>
            <person name="Weber T."/>
        </authorList>
    </citation>
    <scope>NUCLEOTIDE SEQUENCE</scope>
    <source>
        <strain evidence="5">NBC_00008</strain>
    </source>
</reference>
<dbReference type="Pfam" id="PF07729">
    <property type="entry name" value="FCD"/>
    <property type="match status" value="1"/>
</dbReference>
<keyword evidence="1" id="KW-0805">Transcription regulation</keyword>
<evidence type="ECO:0000313" key="5">
    <source>
        <dbReference type="EMBL" id="WTW70257.1"/>
    </source>
</evidence>
<evidence type="ECO:0000256" key="3">
    <source>
        <dbReference type="ARBA" id="ARBA00023163"/>
    </source>
</evidence>
<dbReference type="GO" id="GO:0003700">
    <property type="term" value="F:DNA-binding transcription factor activity"/>
    <property type="evidence" value="ECO:0007669"/>
    <property type="project" value="InterPro"/>
</dbReference>
<evidence type="ECO:0000256" key="1">
    <source>
        <dbReference type="ARBA" id="ARBA00023015"/>
    </source>
</evidence>
<dbReference type="InterPro" id="IPR000524">
    <property type="entry name" value="Tscrpt_reg_HTH_GntR"/>
</dbReference>
<dbReference type="Pfam" id="PF00392">
    <property type="entry name" value="GntR"/>
    <property type="match status" value="1"/>
</dbReference>
<dbReference type="SMART" id="SM00345">
    <property type="entry name" value="HTH_GNTR"/>
    <property type="match status" value="1"/>
</dbReference>
<dbReference type="InterPro" id="IPR036388">
    <property type="entry name" value="WH-like_DNA-bd_sf"/>
</dbReference>
<dbReference type="GO" id="GO:0043565">
    <property type="term" value="F:sequence-specific DNA binding"/>
    <property type="evidence" value="ECO:0007669"/>
    <property type="project" value="InterPro"/>
</dbReference>
<dbReference type="Gene3D" id="1.10.10.10">
    <property type="entry name" value="Winged helix-like DNA-binding domain superfamily/Winged helix DNA-binding domain"/>
    <property type="match status" value="1"/>
</dbReference>
<dbReference type="PROSITE" id="PS50949">
    <property type="entry name" value="HTH_GNTR"/>
    <property type="match status" value="1"/>
</dbReference>
<dbReference type="SMART" id="SM00895">
    <property type="entry name" value="FCD"/>
    <property type="match status" value="1"/>
</dbReference>
<dbReference type="SUPFAM" id="SSF48008">
    <property type="entry name" value="GntR ligand-binding domain-like"/>
    <property type="match status" value="1"/>
</dbReference>
<dbReference type="EMBL" id="CP108313">
    <property type="protein sequence ID" value="WTW70257.1"/>
    <property type="molecule type" value="Genomic_DNA"/>
</dbReference>
<protein>
    <submittedName>
        <fullName evidence="5">GntR family transcriptional regulator</fullName>
    </submittedName>
</protein>
<accession>A0AAU2VT60</accession>
<dbReference type="CDD" id="cd07377">
    <property type="entry name" value="WHTH_GntR"/>
    <property type="match status" value="1"/>
</dbReference>
<proteinExistence type="predicted"/>
<name>A0AAU2VT60_9ACTN</name>
<dbReference type="AlphaFoldDB" id="A0AAU2VT60"/>
<feature type="domain" description="HTH gntR-type" evidence="4">
    <location>
        <begin position="14"/>
        <end position="81"/>
    </location>
</feature>
<keyword evidence="3" id="KW-0804">Transcription</keyword>
<dbReference type="Gene3D" id="1.20.120.530">
    <property type="entry name" value="GntR ligand-binding domain-like"/>
    <property type="match status" value="1"/>
</dbReference>
<dbReference type="PRINTS" id="PR00033">
    <property type="entry name" value="HTHASNC"/>
</dbReference>
<dbReference type="InterPro" id="IPR036390">
    <property type="entry name" value="WH_DNA-bd_sf"/>
</dbReference>
<evidence type="ECO:0000256" key="2">
    <source>
        <dbReference type="ARBA" id="ARBA00023125"/>
    </source>
</evidence>
<organism evidence="5">
    <name type="scientific">Streptomyces sp. NBC_00008</name>
    <dbReference type="NCBI Taxonomy" id="2903610"/>
    <lineage>
        <taxon>Bacteria</taxon>
        <taxon>Bacillati</taxon>
        <taxon>Actinomycetota</taxon>
        <taxon>Actinomycetes</taxon>
        <taxon>Kitasatosporales</taxon>
        <taxon>Streptomycetaceae</taxon>
        <taxon>Streptomyces</taxon>
    </lineage>
</organism>
<sequence>MTQKSWASRLPVVKSKAEMAYDNLRQAIAGGALRPGERINMDELARNLGVSKIPIREAIKRLESEGLVTSQMHSGVAVTQVDKTEMRGVFLAREAIEGLVAKLAAERANDGLLATLEEVQTKMRAELATGATEHLPELNSDFHRALSEASGYRILAELTEQLLLTIRRFRIASPVDTQNWQAVVEEHDAIIEALRLGDPAGAAAAAQAHTISQAGHEVAEEH</sequence>
<evidence type="ECO:0000259" key="4">
    <source>
        <dbReference type="PROSITE" id="PS50949"/>
    </source>
</evidence>
<dbReference type="InterPro" id="IPR008920">
    <property type="entry name" value="TF_FadR/GntR_C"/>
</dbReference>
<dbReference type="InterPro" id="IPR000485">
    <property type="entry name" value="AsnC-type_HTH_dom"/>
</dbReference>
<dbReference type="InterPro" id="IPR011711">
    <property type="entry name" value="GntR_C"/>
</dbReference>
<dbReference type="PANTHER" id="PTHR43537">
    <property type="entry name" value="TRANSCRIPTIONAL REGULATOR, GNTR FAMILY"/>
    <property type="match status" value="1"/>
</dbReference>